<dbReference type="EMBL" id="CXOI01000026">
    <property type="protein sequence ID" value="CTP86929.1"/>
    <property type="molecule type" value="Genomic_DNA"/>
</dbReference>
<dbReference type="PANTHER" id="PTHR35024">
    <property type="entry name" value="HYPOTHETICAL CYTOSOLIC PROTEIN"/>
    <property type="match status" value="1"/>
</dbReference>
<dbReference type="AlphaFoldDB" id="A0A0K2ZRU4"/>
<name>A0A0K2ZRU4_9XANT</name>
<evidence type="ECO:0000256" key="1">
    <source>
        <dbReference type="ARBA" id="ARBA00044755"/>
    </source>
</evidence>
<dbReference type="Pfam" id="PF04519">
    <property type="entry name" value="Bactofilin"/>
    <property type="match status" value="1"/>
</dbReference>
<dbReference type="RefSeq" id="WP_053835152.1">
    <property type="nucleotide sequence ID" value="NZ_CXOI01000026.1"/>
</dbReference>
<dbReference type="InterPro" id="IPR007607">
    <property type="entry name" value="BacA/B"/>
</dbReference>
<proteinExistence type="inferred from homology"/>
<accession>A0A0K2ZRU4</accession>
<evidence type="ECO:0000256" key="2">
    <source>
        <dbReference type="SAM" id="MobiDB-lite"/>
    </source>
</evidence>
<comment type="similarity">
    <text evidence="1">Belongs to the bactofilin family.</text>
</comment>
<organism evidence="3 4">
    <name type="scientific">Xanthomonas graminis pv. arrhenatheri LMG 727</name>
    <dbReference type="NCBI Taxonomy" id="1195923"/>
    <lineage>
        <taxon>Bacteria</taxon>
        <taxon>Pseudomonadati</taxon>
        <taxon>Pseudomonadota</taxon>
        <taxon>Gammaproteobacteria</taxon>
        <taxon>Lysobacterales</taxon>
        <taxon>Lysobacteraceae</taxon>
        <taxon>Xanthomonas</taxon>
        <taxon>Xanthomonas translucens group</taxon>
        <taxon>Xanthomonas graminis</taxon>
    </lineage>
</organism>
<reference evidence="4" key="1">
    <citation type="submission" date="2015-07" db="EMBL/GenBank/DDBJ databases">
        <authorList>
            <person name="Wibberg D."/>
        </authorList>
    </citation>
    <scope>NUCLEOTIDE SEQUENCE [LARGE SCALE GENOMIC DNA]</scope>
</reference>
<sequence length="181" mass="18228">MSIWKDQGTPRKDGLPLPGTPGNSAAPEPRPVTEPAPGESAVSVAAAAPLPVRTAPPAAKESLIAADITIEGKIEGTGHIRIAGKFKGDVNVQGDLTIETGAKLSGGVRANKVIIAGELEGNIESASQVELLASGALIGDVKAGSLTVAAGARMRGQADFGWEDDKGRKGGKPTPEPDPGA</sequence>
<evidence type="ECO:0000313" key="3">
    <source>
        <dbReference type="EMBL" id="CTP86929.1"/>
    </source>
</evidence>
<dbReference type="PANTHER" id="PTHR35024:SF4">
    <property type="entry name" value="POLYMER-FORMING CYTOSKELETAL PROTEIN"/>
    <property type="match status" value="1"/>
</dbReference>
<keyword evidence="4" id="KW-1185">Reference proteome</keyword>
<gene>
    <name evidence="3" type="ORF">XTALMG727_1846</name>
</gene>
<protein>
    <recommendedName>
        <fullName evidence="5">Cell shape determination protein CcmA</fullName>
    </recommendedName>
</protein>
<feature type="region of interest" description="Disordered" evidence="2">
    <location>
        <begin position="157"/>
        <end position="181"/>
    </location>
</feature>
<evidence type="ECO:0000313" key="4">
    <source>
        <dbReference type="Proteomes" id="UP000046187"/>
    </source>
</evidence>
<dbReference type="Proteomes" id="UP000046187">
    <property type="component" value="Unassembled WGS sequence"/>
</dbReference>
<feature type="region of interest" description="Disordered" evidence="2">
    <location>
        <begin position="1"/>
        <end position="41"/>
    </location>
</feature>
<evidence type="ECO:0008006" key="5">
    <source>
        <dbReference type="Google" id="ProtNLM"/>
    </source>
</evidence>